<dbReference type="InterPro" id="IPR043519">
    <property type="entry name" value="NT_sf"/>
</dbReference>
<evidence type="ECO:0000313" key="2">
    <source>
        <dbReference type="Proteomes" id="UP001597273"/>
    </source>
</evidence>
<proteinExistence type="predicted"/>
<dbReference type="Proteomes" id="UP001597273">
    <property type="component" value="Unassembled WGS sequence"/>
</dbReference>
<gene>
    <name evidence="1" type="ORF">ACFSDB_18115</name>
</gene>
<accession>A0ABW4QN21</accession>
<reference evidence="2" key="1">
    <citation type="journal article" date="2019" name="Int. J. Syst. Evol. Microbiol.">
        <title>The Global Catalogue of Microorganisms (GCM) 10K type strain sequencing project: providing services to taxonomists for standard genome sequencing and annotation.</title>
        <authorList>
            <consortium name="The Broad Institute Genomics Platform"/>
            <consortium name="The Broad Institute Genome Sequencing Center for Infectious Disease"/>
            <person name="Wu L."/>
            <person name="Ma J."/>
        </authorList>
    </citation>
    <scope>NUCLEOTIDE SEQUENCE [LARGE SCALE GENOMIC DNA]</scope>
    <source>
        <strain evidence="2">CGMCC 1.15475</strain>
    </source>
</reference>
<evidence type="ECO:0000313" key="1">
    <source>
        <dbReference type="EMBL" id="MFD1864813.1"/>
    </source>
</evidence>
<dbReference type="InterPro" id="IPR007344">
    <property type="entry name" value="GrpB/CoaE"/>
</dbReference>
<dbReference type="RefSeq" id="WP_204893351.1">
    <property type="nucleotide sequence ID" value="NZ_JBHUFW010000025.1"/>
</dbReference>
<organism evidence="1 2">
    <name type="scientific">Planococcus chinensis</name>
    <dbReference type="NCBI Taxonomy" id="272917"/>
    <lineage>
        <taxon>Bacteria</taxon>
        <taxon>Bacillati</taxon>
        <taxon>Bacillota</taxon>
        <taxon>Bacilli</taxon>
        <taxon>Bacillales</taxon>
        <taxon>Caryophanaceae</taxon>
        <taxon>Planococcus</taxon>
    </lineage>
</organism>
<name>A0ABW4QN21_9BACL</name>
<dbReference type="EMBL" id="JBHUFW010000025">
    <property type="protein sequence ID" value="MFD1864813.1"/>
    <property type="molecule type" value="Genomic_DNA"/>
</dbReference>
<dbReference type="Gene3D" id="3.30.460.10">
    <property type="entry name" value="Beta Polymerase, domain 2"/>
    <property type="match status" value="1"/>
</dbReference>
<dbReference type="Pfam" id="PF04229">
    <property type="entry name" value="GrpB"/>
    <property type="match status" value="1"/>
</dbReference>
<dbReference type="PANTHER" id="PTHR34822">
    <property type="entry name" value="GRPB DOMAIN PROTEIN (AFU_ORTHOLOGUE AFUA_1G01530)"/>
    <property type="match status" value="1"/>
</dbReference>
<dbReference type="SUPFAM" id="SSF81301">
    <property type="entry name" value="Nucleotidyltransferase"/>
    <property type="match status" value="1"/>
</dbReference>
<sequence length="168" mass="18961">MRKVEVLPFDPDWQRRFEEAAMEIAGIFGEECVEIHHIGSTSVEGLSAKPVIDLLPVVRSIGSVDAFNTKMADAGYVAKGENGLPGRRFFQKGGNERTHHVHVFEKGSPEIRRHLAFRDYLRTHPEKAQEYGALKEKLAAEYPMDIEMYIAGKTELVSMIEKLAMEES</sequence>
<dbReference type="PANTHER" id="PTHR34822:SF1">
    <property type="entry name" value="GRPB FAMILY PROTEIN"/>
    <property type="match status" value="1"/>
</dbReference>
<protein>
    <submittedName>
        <fullName evidence="1">GrpB family protein</fullName>
    </submittedName>
</protein>
<comment type="caution">
    <text evidence="1">The sequence shown here is derived from an EMBL/GenBank/DDBJ whole genome shotgun (WGS) entry which is preliminary data.</text>
</comment>
<keyword evidence="2" id="KW-1185">Reference proteome</keyword>